<proteinExistence type="predicted"/>
<dbReference type="Proteomes" id="UP000191257">
    <property type="component" value="Chromosome"/>
</dbReference>
<accession>A0A1V0GSH7</accession>
<reference evidence="1" key="1">
    <citation type="submission" date="2017-12" db="EMBL/GenBank/DDBJ databases">
        <title>FDA dAtabase for Regulatory Grade micrObial Sequences (FDA-ARGOS): Supporting development and validation of Infectious Disease Dx tests.</title>
        <authorList>
            <person name="Campos J."/>
            <person name="Goldberg B."/>
            <person name="Tallon L."/>
            <person name="Sadzewicz L."/>
            <person name="Sengamalay N."/>
            <person name="Ott S."/>
            <person name="Godinez A."/>
            <person name="Nagaraj S."/>
            <person name="Vyas G."/>
            <person name="Aluvathingal J."/>
            <person name="Nadendla S."/>
            <person name="Geyer C."/>
            <person name="Nandy P."/>
            <person name="Hobson J."/>
            <person name="Sichtig H."/>
        </authorList>
    </citation>
    <scope>NUCLEOTIDE SEQUENCE</scope>
    <source>
        <strain evidence="1">FDAARGOS_252</strain>
    </source>
</reference>
<dbReference type="RefSeq" id="WP_080621448.1">
    <property type="nucleotide sequence ID" value="NZ_CAWMZI010000001.1"/>
</dbReference>
<protein>
    <submittedName>
        <fullName evidence="1">Uncharacterized protein</fullName>
    </submittedName>
</protein>
<evidence type="ECO:0000313" key="1">
    <source>
        <dbReference type="EMBL" id="ARC36787.1"/>
    </source>
</evidence>
<dbReference type="AlphaFoldDB" id="A0A1V0GSH7"/>
<gene>
    <name evidence="1" type="ORF">A6J80_10685</name>
</gene>
<keyword evidence="2" id="KW-1185">Reference proteome</keyword>
<dbReference type="KEGG" id="pye:A6J80_10685"/>
<evidence type="ECO:0000313" key="2">
    <source>
        <dbReference type="Proteomes" id="UP000191257"/>
    </source>
</evidence>
<dbReference type="EMBL" id="CP020442">
    <property type="protein sequence ID" value="ARC36787.1"/>
    <property type="molecule type" value="Genomic_DNA"/>
</dbReference>
<dbReference type="STRING" id="147645.A6J80_10685"/>
<sequence length="69" mass="7459">MTTAKIIIPFAAARAAATKAGWPADVCSTAWLESRIDAVFSRKRNGDITVEVEIEHLPTLAQLVHDVIA</sequence>
<organism evidence="1 2">
    <name type="scientific">Paracoccus yeei</name>
    <dbReference type="NCBI Taxonomy" id="147645"/>
    <lineage>
        <taxon>Bacteria</taxon>
        <taxon>Pseudomonadati</taxon>
        <taxon>Pseudomonadota</taxon>
        <taxon>Alphaproteobacteria</taxon>
        <taxon>Rhodobacterales</taxon>
        <taxon>Paracoccaceae</taxon>
        <taxon>Paracoccus</taxon>
    </lineage>
</organism>
<name>A0A1V0GSH7_9RHOB</name>